<dbReference type="PANTHER" id="PTHR43586">
    <property type="entry name" value="CYSTEINE DESULFURASE"/>
    <property type="match status" value="1"/>
</dbReference>
<dbReference type="RefSeq" id="WP_179445823.1">
    <property type="nucleotide sequence ID" value="NZ_JACBZS010000001.1"/>
</dbReference>
<name>A0A7Z0IM11_9ACTN</name>
<dbReference type="Pfam" id="PF00266">
    <property type="entry name" value="Aminotran_5"/>
    <property type="match status" value="1"/>
</dbReference>
<dbReference type="SUPFAM" id="SSF53383">
    <property type="entry name" value="PLP-dependent transferases"/>
    <property type="match status" value="1"/>
</dbReference>
<dbReference type="GO" id="GO:0016829">
    <property type="term" value="F:lyase activity"/>
    <property type="evidence" value="ECO:0007669"/>
    <property type="project" value="UniProtKB-KW"/>
</dbReference>
<dbReference type="Proteomes" id="UP000527616">
    <property type="component" value="Unassembled WGS sequence"/>
</dbReference>
<protein>
    <submittedName>
        <fullName evidence="2">Selenocysteine lyase/cysteine desulfurase</fullName>
    </submittedName>
</protein>
<keyword evidence="2" id="KW-0456">Lyase</keyword>
<dbReference type="InterPro" id="IPR015421">
    <property type="entry name" value="PyrdxlP-dep_Trfase_major"/>
</dbReference>
<evidence type="ECO:0000313" key="2">
    <source>
        <dbReference type="EMBL" id="NYI72082.1"/>
    </source>
</evidence>
<evidence type="ECO:0000259" key="1">
    <source>
        <dbReference type="Pfam" id="PF00266"/>
    </source>
</evidence>
<sequence length="350" mass="36567">MTIASVRAEFSPAGTYLNTASLALPPRRTVDAVAAAVERWSHGLDNAPDFDAPVQHARERYAELVGVDADRVAIGSQVSVLAGIVAAGLPDDAQVLLASGDFTSVMFPFLAQERRGVRVRDVPLADLPGEIGPGTTLVAVAAVQSADGALADLDAIEAAAREHGARTLIDLTQAAGWLPIDAGRFDYTVCAAYKWLLAPRGCAMLTMAPEHFGEAIPHGASWFGNADVWNSIYGAPLRLADTARAYDASPAWHSWVGLEESLDFLLGLGIEQIHAHDVGLADDFLAALGRPPAGSAIVSVPVAPGTAEAAAAAGIQAAMRAGRLRVSFHVSNDADDVARAVEVLGPFVRE</sequence>
<dbReference type="InterPro" id="IPR015422">
    <property type="entry name" value="PyrdxlP-dep_Trfase_small"/>
</dbReference>
<keyword evidence="3" id="KW-1185">Reference proteome</keyword>
<dbReference type="AlphaFoldDB" id="A0A7Z0IM11"/>
<dbReference type="Gene3D" id="3.40.640.10">
    <property type="entry name" value="Type I PLP-dependent aspartate aminotransferase-like (Major domain)"/>
    <property type="match status" value="1"/>
</dbReference>
<evidence type="ECO:0000313" key="3">
    <source>
        <dbReference type="Proteomes" id="UP000527616"/>
    </source>
</evidence>
<dbReference type="Gene3D" id="3.90.1150.10">
    <property type="entry name" value="Aspartate Aminotransferase, domain 1"/>
    <property type="match status" value="1"/>
</dbReference>
<dbReference type="EMBL" id="JACBZS010000001">
    <property type="protein sequence ID" value="NYI72082.1"/>
    <property type="molecule type" value="Genomic_DNA"/>
</dbReference>
<dbReference type="InterPro" id="IPR015424">
    <property type="entry name" value="PyrdxlP-dep_Trfase"/>
</dbReference>
<comment type="caution">
    <text evidence="2">The sequence shown here is derived from an EMBL/GenBank/DDBJ whole genome shotgun (WGS) entry which is preliminary data.</text>
</comment>
<feature type="domain" description="Aminotransferase class V" evidence="1">
    <location>
        <begin position="45"/>
        <end position="288"/>
    </location>
</feature>
<dbReference type="InterPro" id="IPR000192">
    <property type="entry name" value="Aminotrans_V_dom"/>
</dbReference>
<reference evidence="2 3" key="1">
    <citation type="submission" date="2020-07" db="EMBL/GenBank/DDBJ databases">
        <title>Sequencing the genomes of 1000 actinobacteria strains.</title>
        <authorList>
            <person name="Klenk H.-P."/>
        </authorList>
    </citation>
    <scope>NUCLEOTIDE SEQUENCE [LARGE SCALE GENOMIC DNA]</scope>
    <source>
        <strain evidence="2 3">DSM 103164</strain>
    </source>
</reference>
<gene>
    <name evidence="2" type="ORF">GGQ54_002642</name>
</gene>
<proteinExistence type="predicted"/>
<dbReference type="PANTHER" id="PTHR43586:SF21">
    <property type="entry name" value="PYRIDOXAL PHOSPHATE (PLP)-DEPENDENT ASPARTATE AMINOTRANSFERASE SUPERFAMILY"/>
    <property type="match status" value="1"/>
</dbReference>
<organism evidence="2 3">
    <name type="scientific">Naumannella cuiyingiana</name>
    <dbReference type="NCBI Taxonomy" id="1347891"/>
    <lineage>
        <taxon>Bacteria</taxon>
        <taxon>Bacillati</taxon>
        <taxon>Actinomycetota</taxon>
        <taxon>Actinomycetes</taxon>
        <taxon>Propionibacteriales</taxon>
        <taxon>Propionibacteriaceae</taxon>
        <taxon>Naumannella</taxon>
    </lineage>
</organism>
<accession>A0A7Z0IM11</accession>